<dbReference type="GO" id="GO:0005737">
    <property type="term" value="C:cytoplasm"/>
    <property type="evidence" value="ECO:0007669"/>
    <property type="project" value="TreeGrafter"/>
</dbReference>
<dbReference type="PANTHER" id="PTHR30468">
    <property type="entry name" value="ALPHA-KETOGLUTARATE-DEPENDENT SULFONATE DIOXYGENASE"/>
    <property type="match status" value="1"/>
</dbReference>
<dbReference type="STRING" id="745531.A0A0C3NPA1"/>
<evidence type="ECO:0000256" key="1">
    <source>
        <dbReference type="ARBA" id="ARBA00005896"/>
    </source>
</evidence>
<dbReference type="Gene3D" id="3.60.130.10">
    <property type="entry name" value="Clavaminate synthase-like"/>
    <property type="match status" value="1"/>
</dbReference>
<feature type="domain" description="TauD/TfdA-like" evidence="6">
    <location>
        <begin position="72"/>
        <end position="345"/>
    </location>
</feature>
<dbReference type="Pfam" id="PF02668">
    <property type="entry name" value="TauD"/>
    <property type="match status" value="1"/>
</dbReference>
<dbReference type="AlphaFoldDB" id="A0A0C3NPA1"/>
<dbReference type="FunFam" id="3.60.130.10:FF:000003">
    <property type="entry name" value="Alpha-ketoglutarate-dependent taurine dioxygenase"/>
    <property type="match status" value="1"/>
</dbReference>
<dbReference type="EMBL" id="KN840507">
    <property type="protein sequence ID" value="KIP06944.1"/>
    <property type="molecule type" value="Genomic_DNA"/>
</dbReference>
<proteinExistence type="inferred from homology"/>
<gene>
    <name evidence="7" type="ORF">PHLGIDRAFT_19324</name>
</gene>
<keyword evidence="3" id="KW-0223">Dioxygenase</keyword>
<dbReference type="SUPFAM" id="SSF51197">
    <property type="entry name" value="Clavaminate synthase-like"/>
    <property type="match status" value="1"/>
</dbReference>
<keyword evidence="2" id="KW-0479">Metal-binding</keyword>
<dbReference type="GO" id="GO:0016706">
    <property type="term" value="F:2-oxoglutarate-dependent dioxygenase activity"/>
    <property type="evidence" value="ECO:0007669"/>
    <property type="project" value="TreeGrafter"/>
</dbReference>
<evidence type="ECO:0000259" key="6">
    <source>
        <dbReference type="Pfam" id="PF02668"/>
    </source>
</evidence>
<accession>A0A0C3NPA1</accession>
<dbReference type="PANTHER" id="PTHR30468:SF1">
    <property type="entry name" value="ALPHA-KETOGLUTARATE-DEPENDENT SULFONATE DIOXYGENASE"/>
    <property type="match status" value="1"/>
</dbReference>
<dbReference type="Proteomes" id="UP000053257">
    <property type="component" value="Unassembled WGS sequence"/>
</dbReference>
<evidence type="ECO:0000256" key="5">
    <source>
        <dbReference type="ARBA" id="ARBA00023004"/>
    </source>
</evidence>
<protein>
    <recommendedName>
        <fullName evidence="6">TauD/TfdA-like domain-containing protein</fullName>
    </recommendedName>
</protein>
<evidence type="ECO:0000313" key="8">
    <source>
        <dbReference type="Proteomes" id="UP000053257"/>
    </source>
</evidence>
<organism evidence="7 8">
    <name type="scientific">Phlebiopsis gigantea (strain 11061_1 CR5-6)</name>
    <name type="common">White-rot fungus</name>
    <name type="synonym">Peniophora gigantea</name>
    <dbReference type="NCBI Taxonomy" id="745531"/>
    <lineage>
        <taxon>Eukaryota</taxon>
        <taxon>Fungi</taxon>
        <taxon>Dikarya</taxon>
        <taxon>Basidiomycota</taxon>
        <taxon>Agaricomycotina</taxon>
        <taxon>Agaricomycetes</taxon>
        <taxon>Polyporales</taxon>
        <taxon>Phanerochaetaceae</taxon>
        <taxon>Phlebiopsis</taxon>
    </lineage>
</organism>
<dbReference type="InterPro" id="IPR042098">
    <property type="entry name" value="TauD-like_sf"/>
</dbReference>
<dbReference type="InterPro" id="IPR051323">
    <property type="entry name" value="AtsK-like"/>
</dbReference>
<evidence type="ECO:0000256" key="3">
    <source>
        <dbReference type="ARBA" id="ARBA00022964"/>
    </source>
</evidence>
<keyword evidence="4" id="KW-0560">Oxidoreductase</keyword>
<keyword evidence="8" id="KW-1185">Reference proteome</keyword>
<dbReference type="OrthoDB" id="10257314at2759"/>
<comment type="similarity">
    <text evidence="1">Belongs to the TfdA dioxygenase family.</text>
</comment>
<dbReference type="InterPro" id="IPR003819">
    <property type="entry name" value="TauD/TfdA-like"/>
</dbReference>
<evidence type="ECO:0000256" key="2">
    <source>
        <dbReference type="ARBA" id="ARBA00022723"/>
    </source>
</evidence>
<dbReference type="GO" id="GO:0046872">
    <property type="term" value="F:metal ion binding"/>
    <property type="evidence" value="ECO:0007669"/>
    <property type="project" value="UniProtKB-KW"/>
</dbReference>
<keyword evidence="5" id="KW-0408">Iron</keyword>
<evidence type="ECO:0000256" key="4">
    <source>
        <dbReference type="ARBA" id="ARBA00023002"/>
    </source>
</evidence>
<sequence>MSTTTTTTVQDSTGLLALKGKAQEEGYKYTSLLPVFPQEEHYPPLTPFEHVDPGHRALQHQDPRSFLANAQVTQLTPPIGEEIRGVNLATLDNDGKDELALEVARRKVVVLRDQQDFIERGPDFWLDWGRYFGRLHIHPTSGHPEGYPHLHLVYRDQSSSFNYEQSDRTVATSWHSDVSYELQPPGLTALFLLASPETGGDTIYTSQVTTLKRLSPDFVAFLRTLKAVHSGHEQADYSRSGKRGGVVRRDPVDNVHPVVRRHPVTGEEALYVNRQFTRRIVGFKKEESDAILNFLYDHIDKSIDSQVRARWEPYTVVLWDNRVTAHSAILDFIDEKGIRHGVRITPQAERPIPANENLKFDN</sequence>
<evidence type="ECO:0000313" key="7">
    <source>
        <dbReference type="EMBL" id="KIP06944.1"/>
    </source>
</evidence>
<dbReference type="HOGENOM" id="CLU_036005_0_0_1"/>
<reference evidence="7 8" key="1">
    <citation type="journal article" date="2014" name="PLoS Genet.">
        <title>Analysis of the Phlebiopsis gigantea genome, transcriptome and secretome provides insight into its pioneer colonization strategies of wood.</title>
        <authorList>
            <person name="Hori C."/>
            <person name="Ishida T."/>
            <person name="Igarashi K."/>
            <person name="Samejima M."/>
            <person name="Suzuki H."/>
            <person name="Master E."/>
            <person name="Ferreira P."/>
            <person name="Ruiz-Duenas F.J."/>
            <person name="Held B."/>
            <person name="Canessa P."/>
            <person name="Larrondo L.F."/>
            <person name="Schmoll M."/>
            <person name="Druzhinina I.S."/>
            <person name="Kubicek C.P."/>
            <person name="Gaskell J.A."/>
            <person name="Kersten P."/>
            <person name="St John F."/>
            <person name="Glasner J."/>
            <person name="Sabat G."/>
            <person name="Splinter BonDurant S."/>
            <person name="Syed K."/>
            <person name="Yadav J."/>
            <person name="Mgbeahuruike A.C."/>
            <person name="Kovalchuk A."/>
            <person name="Asiegbu F.O."/>
            <person name="Lackner G."/>
            <person name="Hoffmeister D."/>
            <person name="Rencoret J."/>
            <person name="Gutierrez A."/>
            <person name="Sun H."/>
            <person name="Lindquist E."/>
            <person name="Barry K."/>
            <person name="Riley R."/>
            <person name="Grigoriev I.V."/>
            <person name="Henrissat B."/>
            <person name="Kues U."/>
            <person name="Berka R.M."/>
            <person name="Martinez A.T."/>
            <person name="Covert S.F."/>
            <person name="Blanchette R.A."/>
            <person name="Cullen D."/>
        </authorList>
    </citation>
    <scope>NUCLEOTIDE SEQUENCE [LARGE SCALE GENOMIC DNA]</scope>
    <source>
        <strain evidence="7 8">11061_1 CR5-6</strain>
    </source>
</reference>
<name>A0A0C3NPA1_PHLG1</name>